<dbReference type="Gene3D" id="3.40.50.620">
    <property type="entry name" value="HUPs"/>
    <property type="match status" value="1"/>
</dbReference>
<accession>A0A382Z6Z8</accession>
<dbReference type="PANTHER" id="PTHR43326:SF1">
    <property type="entry name" value="METHIONINE--TRNA LIGASE, MITOCHONDRIAL"/>
    <property type="match status" value="1"/>
</dbReference>
<feature type="domain" description="Methionyl-tRNA synthetase anticodon-binding" evidence="7">
    <location>
        <begin position="63"/>
        <end position="195"/>
    </location>
</feature>
<keyword evidence="4" id="KW-0648">Protein biosynthesis</keyword>
<dbReference type="CDD" id="cd07957">
    <property type="entry name" value="Anticodon_Ia_Met"/>
    <property type="match status" value="1"/>
</dbReference>
<dbReference type="Gene3D" id="1.10.730.10">
    <property type="entry name" value="Isoleucyl-tRNA Synthetase, Domain 1"/>
    <property type="match status" value="1"/>
</dbReference>
<dbReference type="AlphaFoldDB" id="A0A382Z6Z8"/>
<dbReference type="GO" id="GO:0004825">
    <property type="term" value="F:methionine-tRNA ligase activity"/>
    <property type="evidence" value="ECO:0007669"/>
    <property type="project" value="InterPro"/>
</dbReference>
<dbReference type="PANTHER" id="PTHR43326">
    <property type="entry name" value="METHIONYL-TRNA SYNTHETASE"/>
    <property type="match status" value="1"/>
</dbReference>
<gene>
    <name evidence="8" type="ORF">METZ01_LOCUS444138</name>
</gene>
<dbReference type="Pfam" id="PF09334">
    <property type="entry name" value="tRNA-synt_1g"/>
    <property type="match status" value="1"/>
</dbReference>
<dbReference type="Pfam" id="PF19303">
    <property type="entry name" value="Anticodon_3"/>
    <property type="match status" value="1"/>
</dbReference>
<keyword evidence="5" id="KW-0030">Aminoacyl-tRNA synthetase</keyword>
<keyword evidence="1" id="KW-0436">Ligase</keyword>
<proteinExistence type="predicted"/>
<organism evidence="8">
    <name type="scientific">marine metagenome</name>
    <dbReference type="NCBI Taxonomy" id="408172"/>
    <lineage>
        <taxon>unclassified sequences</taxon>
        <taxon>metagenomes</taxon>
        <taxon>ecological metagenomes</taxon>
    </lineage>
</organism>
<dbReference type="GO" id="GO:0005524">
    <property type="term" value="F:ATP binding"/>
    <property type="evidence" value="ECO:0007669"/>
    <property type="project" value="UniProtKB-KW"/>
</dbReference>
<keyword evidence="2" id="KW-0547">Nucleotide-binding</keyword>
<dbReference type="EMBL" id="UINC01181545">
    <property type="protein sequence ID" value="SVD91284.1"/>
    <property type="molecule type" value="Genomic_DNA"/>
</dbReference>
<evidence type="ECO:0000256" key="2">
    <source>
        <dbReference type="ARBA" id="ARBA00022741"/>
    </source>
</evidence>
<keyword evidence="3" id="KW-0067">ATP-binding</keyword>
<dbReference type="InterPro" id="IPR014729">
    <property type="entry name" value="Rossmann-like_a/b/a_fold"/>
</dbReference>
<dbReference type="InterPro" id="IPR015413">
    <property type="entry name" value="Methionyl/Leucyl_tRNA_Synth"/>
</dbReference>
<dbReference type="SUPFAM" id="SSF47323">
    <property type="entry name" value="Anticodon-binding domain of a subclass of class I aminoacyl-tRNA synthetases"/>
    <property type="match status" value="1"/>
</dbReference>
<evidence type="ECO:0000256" key="4">
    <source>
        <dbReference type="ARBA" id="ARBA00022917"/>
    </source>
</evidence>
<evidence type="ECO:0000313" key="8">
    <source>
        <dbReference type="EMBL" id="SVD91284.1"/>
    </source>
</evidence>
<reference evidence="8" key="1">
    <citation type="submission" date="2018-05" db="EMBL/GenBank/DDBJ databases">
        <authorList>
            <person name="Lanie J.A."/>
            <person name="Ng W.-L."/>
            <person name="Kazmierczak K.M."/>
            <person name="Andrzejewski T.M."/>
            <person name="Davidsen T.M."/>
            <person name="Wayne K.J."/>
            <person name="Tettelin H."/>
            <person name="Glass J.I."/>
            <person name="Rusch D."/>
            <person name="Podicherti R."/>
            <person name="Tsui H.-C.T."/>
            <person name="Winkler M.E."/>
        </authorList>
    </citation>
    <scope>NUCLEOTIDE SEQUENCE</scope>
</reference>
<dbReference type="InterPro" id="IPR041872">
    <property type="entry name" value="Anticodon_Met"/>
</dbReference>
<evidence type="ECO:0000259" key="6">
    <source>
        <dbReference type="Pfam" id="PF09334"/>
    </source>
</evidence>
<evidence type="ECO:0000256" key="3">
    <source>
        <dbReference type="ARBA" id="ARBA00022840"/>
    </source>
</evidence>
<sequence>NTYGIDQLRYYLMKEVSHGADGNISLKSLENCINSDLANNYGNLCQRVFSFIKNNCGNKVKKTKNISDADKKLIEQTKLLTKDLRNEMDNQNLNNYMKSVINISFLTNKYINDEEPWKFKKNNIEKMNNILHLALEQIAKISILLNPLIPNASTKVLDALNISNELRNLSFLRGKNILPDQIKIEELDILFKKISQ</sequence>
<dbReference type="GO" id="GO:0006431">
    <property type="term" value="P:methionyl-tRNA aminoacylation"/>
    <property type="evidence" value="ECO:0007669"/>
    <property type="project" value="TreeGrafter"/>
</dbReference>
<evidence type="ECO:0000256" key="5">
    <source>
        <dbReference type="ARBA" id="ARBA00023146"/>
    </source>
</evidence>
<dbReference type="InterPro" id="IPR023457">
    <property type="entry name" value="Met-tRNA_synth_2"/>
</dbReference>
<name>A0A382Z6Z8_9ZZZZ</name>
<dbReference type="InterPro" id="IPR009080">
    <property type="entry name" value="tRNAsynth_Ia_anticodon-bd"/>
</dbReference>
<feature type="non-terminal residue" evidence="8">
    <location>
        <position position="1"/>
    </location>
</feature>
<protein>
    <submittedName>
        <fullName evidence="8">Uncharacterized protein</fullName>
    </submittedName>
</protein>
<evidence type="ECO:0000256" key="1">
    <source>
        <dbReference type="ARBA" id="ARBA00022598"/>
    </source>
</evidence>
<feature type="domain" description="Methionyl/Leucyl tRNA synthetase" evidence="6">
    <location>
        <begin position="2"/>
        <end position="48"/>
    </location>
</feature>
<evidence type="ECO:0000259" key="7">
    <source>
        <dbReference type="Pfam" id="PF19303"/>
    </source>
</evidence>